<feature type="domain" description="AMP-binding enzyme C-terminal" evidence="3">
    <location>
        <begin position="384"/>
        <end position="456"/>
    </location>
</feature>
<dbReference type="CDD" id="cd04433">
    <property type="entry name" value="AFD_class_I"/>
    <property type="match status" value="1"/>
</dbReference>
<name>N0E290_9MICO</name>
<gene>
    <name evidence="4" type="ORF">BN10_740014</name>
</gene>
<dbReference type="Pfam" id="PF00501">
    <property type="entry name" value="AMP-binding"/>
    <property type="match status" value="1"/>
</dbReference>
<dbReference type="eggNOG" id="COG0318">
    <property type="taxonomic scope" value="Bacteria"/>
</dbReference>
<keyword evidence="4" id="KW-0436">Ligase</keyword>
<dbReference type="Pfam" id="PF13193">
    <property type="entry name" value="AMP-binding_C"/>
    <property type="match status" value="1"/>
</dbReference>
<dbReference type="PANTHER" id="PTHR43767">
    <property type="entry name" value="LONG-CHAIN-FATTY-ACID--COA LIGASE"/>
    <property type="match status" value="1"/>
</dbReference>
<dbReference type="HOGENOM" id="CLU_000022_59_5_11"/>
<dbReference type="InterPro" id="IPR042099">
    <property type="entry name" value="ANL_N_sf"/>
</dbReference>
<sequence length="487" mass="51546">MTLAGPIKGIIRAAEAAPGSAAIVVEDNTWTYSELLREVRRWAGALAMRGLGPGGIVAATSQDQVALRLIRWAANYLGAVEALIDPHCGPADHAARLAVVRPDLILTDADIPALRADAVGADGPELASMDLSTPARVLFTSGSSGAPRAVLQLAGQLDSAARSNAVTRGMCVHDRLLCALPPYHAAGSLFEDTIVWLGGCLLLPGPGGPGRLGAALRSGSPTVMTVVPAILVQLEKDGDLPALGGLRLLNYAGDLLESQLLRRVLEETRGEVTRGYGLTEAGPLVSVLSAAAHRGAVLPEPAELGQPADGVEVRVDPRTSELMVRSGHVMAGYLHDPDATRQRLRDGWLRTGDLVELGPSGIRLVGRRSNLIRSGSEWIALEQIERCLRSFPTVGDVVAVAVPHPQWIQRPVAYLEQTEPINSEMLWAHVAANLTRYATPDWVEVVDALPRLGSGKVDRVGLAARAATGPRSTAWHRPITQTTPSEG</sequence>
<dbReference type="InterPro" id="IPR020845">
    <property type="entry name" value="AMP-binding_CS"/>
</dbReference>
<dbReference type="STRING" id="1193181.BN10_740014"/>
<dbReference type="PANTHER" id="PTHR43767:SF1">
    <property type="entry name" value="NONRIBOSOMAL PEPTIDE SYNTHASE PES1 (EUROFUNG)-RELATED"/>
    <property type="match status" value="1"/>
</dbReference>
<dbReference type="Gene3D" id="3.40.50.12780">
    <property type="entry name" value="N-terminal domain of ligase-like"/>
    <property type="match status" value="1"/>
</dbReference>
<dbReference type="PROSITE" id="PS00455">
    <property type="entry name" value="AMP_BINDING"/>
    <property type="match status" value="1"/>
</dbReference>
<keyword evidence="5" id="KW-1185">Reference proteome</keyword>
<protein>
    <submittedName>
        <fullName evidence="4">Putative O-succinylbenzoate-CoA ligase</fullName>
    </submittedName>
</protein>
<reference evidence="4 5" key="1">
    <citation type="journal article" date="2013" name="ISME J.">
        <title>A metabolic model for members of the genus Tetrasphaera involved in enhanced biological phosphorus removal.</title>
        <authorList>
            <person name="Kristiansen R."/>
            <person name="Nguyen H.T.T."/>
            <person name="Saunders A.M."/>
            <person name="Nielsen J.L."/>
            <person name="Wimmer R."/>
            <person name="Le V.Q."/>
            <person name="McIlroy S.J."/>
            <person name="Petrovski S."/>
            <person name="Seviour R.J."/>
            <person name="Calteau A."/>
            <person name="Nielsen K.L."/>
            <person name="Nielsen P.H."/>
        </authorList>
    </citation>
    <scope>NUCLEOTIDE SEQUENCE [LARGE SCALE GENOMIC DNA]</scope>
    <source>
        <strain evidence="4 5">Lp2</strain>
    </source>
</reference>
<dbReference type="InterPro" id="IPR050237">
    <property type="entry name" value="ATP-dep_AMP-bd_enzyme"/>
</dbReference>
<evidence type="ECO:0000256" key="1">
    <source>
        <dbReference type="SAM" id="MobiDB-lite"/>
    </source>
</evidence>
<accession>N0E290</accession>
<evidence type="ECO:0000259" key="3">
    <source>
        <dbReference type="Pfam" id="PF13193"/>
    </source>
</evidence>
<dbReference type="Gene3D" id="3.30.300.30">
    <property type="match status" value="1"/>
</dbReference>
<feature type="region of interest" description="Disordered" evidence="1">
    <location>
        <begin position="468"/>
        <end position="487"/>
    </location>
</feature>
<feature type="domain" description="AMP-dependent synthetase/ligase" evidence="2">
    <location>
        <begin position="12"/>
        <end position="334"/>
    </location>
</feature>
<dbReference type="EMBL" id="CAIZ01000146">
    <property type="protein sequence ID" value="CCH71002.1"/>
    <property type="molecule type" value="Genomic_DNA"/>
</dbReference>
<dbReference type="Proteomes" id="UP000013167">
    <property type="component" value="Unassembled WGS sequence"/>
</dbReference>
<evidence type="ECO:0000259" key="2">
    <source>
        <dbReference type="Pfam" id="PF00501"/>
    </source>
</evidence>
<organism evidence="4 5">
    <name type="scientific">Phycicoccus elongatus Lp2</name>
    <dbReference type="NCBI Taxonomy" id="1193181"/>
    <lineage>
        <taxon>Bacteria</taxon>
        <taxon>Bacillati</taxon>
        <taxon>Actinomycetota</taxon>
        <taxon>Actinomycetes</taxon>
        <taxon>Micrococcales</taxon>
        <taxon>Intrasporangiaceae</taxon>
        <taxon>Phycicoccus</taxon>
    </lineage>
</organism>
<comment type="caution">
    <text evidence="4">The sequence shown here is derived from an EMBL/GenBank/DDBJ whole genome shotgun (WGS) entry which is preliminary data.</text>
</comment>
<dbReference type="InterPro" id="IPR000873">
    <property type="entry name" value="AMP-dep_synth/lig_dom"/>
</dbReference>
<evidence type="ECO:0000313" key="4">
    <source>
        <dbReference type="EMBL" id="CCH71002.1"/>
    </source>
</evidence>
<dbReference type="AlphaFoldDB" id="N0E290"/>
<dbReference type="SUPFAM" id="SSF56801">
    <property type="entry name" value="Acetyl-CoA synthetase-like"/>
    <property type="match status" value="1"/>
</dbReference>
<dbReference type="OrthoDB" id="9803968at2"/>
<dbReference type="InterPro" id="IPR045851">
    <property type="entry name" value="AMP-bd_C_sf"/>
</dbReference>
<proteinExistence type="predicted"/>
<dbReference type="InterPro" id="IPR025110">
    <property type="entry name" value="AMP-bd_C"/>
</dbReference>
<evidence type="ECO:0000313" key="5">
    <source>
        <dbReference type="Proteomes" id="UP000013167"/>
    </source>
</evidence>
<dbReference type="GO" id="GO:0016878">
    <property type="term" value="F:acid-thiol ligase activity"/>
    <property type="evidence" value="ECO:0007669"/>
    <property type="project" value="UniProtKB-ARBA"/>
</dbReference>
<dbReference type="RefSeq" id="WP_010850838.1">
    <property type="nucleotide sequence ID" value="NZ_HF570956.1"/>
</dbReference>